<keyword evidence="2" id="KW-0012">Acyltransferase</keyword>
<evidence type="ECO:0000313" key="2">
    <source>
        <dbReference type="EMBL" id="MBB5020397.1"/>
    </source>
</evidence>
<dbReference type="PROSITE" id="PS51186">
    <property type="entry name" value="GNAT"/>
    <property type="match status" value="1"/>
</dbReference>
<dbReference type="PANTHER" id="PTHR43792:SF1">
    <property type="entry name" value="N-ACETYLTRANSFERASE DOMAIN-CONTAINING PROTEIN"/>
    <property type="match status" value="1"/>
</dbReference>
<evidence type="ECO:0000259" key="1">
    <source>
        <dbReference type="PROSITE" id="PS51186"/>
    </source>
</evidence>
<dbReference type="RefSeq" id="WP_184041798.1">
    <property type="nucleotide sequence ID" value="NZ_JACHHY010000033.1"/>
</dbReference>
<organism evidence="2 3">
    <name type="scientific">Chitinivorax tropicus</name>
    <dbReference type="NCBI Taxonomy" id="714531"/>
    <lineage>
        <taxon>Bacteria</taxon>
        <taxon>Pseudomonadati</taxon>
        <taxon>Pseudomonadota</taxon>
        <taxon>Betaproteobacteria</taxon>
        <taxon>Chitinivorax</taxon>
    </lineage>
</organism>
<dbReference type="PANTHER" id="PTHR43792">
    <property type="entry name" value="GNAT FAMILY, PUTATIVE (AFU_ORTHOLOGUE AFUA_3G00765)-RELATED-RELATED"/>
    <property type="match status" value="1"/>
</dbReference>
<comment type="caution">
    <text evidence="2">The sequence shown here is derived from an EMBL/GenBank/DDBJ whole genome shotgun (WGS) entry which is preliminary data.</text>
</comment>
<dbReference type="Proteomes" id="UP000575898">
    <property type="component" value="Unassembled WGS sequence"/>
</dbReference>
<dbReference type="AlphaFoldDB" id="A0A840MT61"/>
<keyword evidence="3" id="KW-1185">Reference proteome</keyword>
<proteinExistence type="predicted"/>
<dbReference type="InterPro" id="IPR016181">
    <property type="entry name" value="Acyl_CoA_acyltransferase"/>
</dbReference>
<dbReference type="EMBL" id="JACHHY010000033">
    <property type="protein sequence ID" value="MBB5020397.1"/>
    <property type="molecule type" value="Genomic_DNA"/>
</dbReference>
<keyword evidence="2" id="KW-0808">Transferase</keyword>
<dbReference type="InterPro" id="IPR051531">
    <property type="entry name" value="N-acetyltransferase"/>
</dbReference>
<evidence type="ECO:0000313" key="3">
    <source>
        <dbReference type="Proteomes" id="UP000575898"/>
    </source>
</evidence>
<dbReference type="Gene3D" id="3.40.630.30">
    <property type="match status" value="1"/>
</dbReference>
<dbReference type="InterPro" id="IPR000182">
    <property type="entry name" value="GNAT_dom"/>
</dbReference>
<gene>
    <name evidence="2" type="ORF">HNQ59_003716</name>
</gene>
<sequence>MSFLLSTSRLVLRDWQDSDLEPWVAMNADAMVRRYFPTIASREQAIVEMQRFREHGERHGFTLWPLEIPGQTAFAGVVGLFRTPIEAHFTPCVEIGWRLAIPYWGQGYATEAARLALQYGFDTLQLAEIVALTAADNQPSRAVMARIGMQHNAADDFDHPRVADGHPLKRHVLYRIQHRDWCNPFMKHATESGHST</sequence>
<accession>A0A840MT61</accession>
<feature type="domain" description="N-acetyltransferase" evidence="1">
    <location>
        <begin position="10"/>
        <end position="179"/>
    </location>
</feature>
<dbReference type="GO" id="GO:0008999">
    <property type="term" value="F:protein-N-terminal-alanine acetyltransferase activity"/>
    <property type="evidence" value="ECO:0007669"/>
    <property type="project" value="UniProtKB-EC"/>
</dbReference>
<reference evidence="2 3" key="1">
    <citation type="submission" date="2020-08" db="EMBL/GenBank/DDBJ databases">
        <title>Genomic Encyclopedia of Type Strains, Phase IV (KMG-IV): sequencing the most valuable type-strain genomes for metagenomic binning, comparative biology and taxonomic classification.</title>
        <authorList>
            <person name="Goeker M."/>
        </authorList>
    </citation>
    <scope>NUCLEOTIDE SEQUENCE [LARGE SCALE GENOMIC DNA]</scope>
    <source>
        <strain evidence="2 3">DSM 27165</strain>
    </source>
</reference>
<dbReference type="SUPFAM" id="SSF55729">
    <property type="entry name" value="Acyl-CoA N-acyltransferases (Nat)"/>
    <property type="match status" value="1"/>
</dbReference>
<dbReference type="Pfam" id="PF13302">
    <property type="entry name" value="Acetyltransf_3"/>
    <property type="match status" value="1"/>
</dbReference>
<protein>
    <submittedName>
        <fullName evidence="2">Ribosomal-protein-alanine N-acetyltransferase</fullName>
        <ecNumber evidence="2">2.3.1.267</ecNumber>
    </submittedName>
</protein>
<name>A0A840MT61_9PROT</name>
<dbReference type="EC" id="2.3.1.267" evidence="2"/>